<dbReference type="GO" id="GO:0019825">
    <property type="term" value="F:oxygen binding"/>
    <property type="evidence" value="ECO:0007669"/>
    <property type="project" value="InterPro"/>
</dbReference>
<dbReference type="GO" id="GO:0005344">
    <property type="term" value="F:oxygen carrier activity"/>
    <property type="evidence" value="ECO:0007669"/>
    <property type="project" value="InterPro"/>
</dbReference>
<dbReference type="InterPro" id="IPR044203">
    <property type="entry name" value="GlbO/GLB3-like"/>
</dbReference>
<evidence type="ECO:0000256" key="3">
    <source>
        <dbReference type="ARBA" id="ARBA00022723"/>
    </source>
</evidence>
<keyword evidence="1" id="KW-0813">Transport</keyword>
<keyword evidence="3" id="KW-0479">Metal-binding</keyword>
<dbReference type="STRING" id="391595.RLO149_c005770"/>
<organism evidence="6 7">
    <name type="scientific">Roseobacter litoralis (strain ATCC 49566 / DSM 6996 / JCM 21268 / NBRC 15278 / OCh 149)</name>
    <dbReference type="NCBI Taxonomy" id="391595"/>
    <lineage>
        <taxon>Bacteria</taxon>
        <taxon>Pseudomonadati</taxon>
        <taxon>Pseudomonadota</taxon>
        <taxon>Alphaproteobacteria</taxon>
        <taxon>Rhodobacterales</taxon>
        <taxon>Roseobacteraceae</taxon>
        <taxon>Roseobacter</taxon>
    </lineage>
</organism>
<protein>
    <submittedName>
        <fullName evidence="6">Globin-like protein</fullName>
    </submittedName>
</protein>
<dbReference type="PANTHER" id="PTHR47366:SF1">
    <property type="entry name" value="TWO-ON-TWO HEMOGLOBIN-3"/>
    <property type="match status" value="1"/>
</dbReference>
<evidence type="ECO:0000256" key="2">
    <source>
        <dbReference type="ARBA" id="ARBA00022617"/>
    </source>
</evidence>
<evidence type="ECO:0000313" key="7">
    <source>
        <dbReference type="Proteomes" id="UP000001353"/>
    </source>
</evidence>
<evidence type="ECO:0000256" key="4">
    <source>
        <dbReference type="ARBA" id="ARBA00023004"/>
    </source>
</evidence>
<sequence length="133" mass="15123">MTQTMLDQIGGEPGLSELVTHFYDLVETEPEAARLLALHMDGHGLEHTREEQFNFLSGFMGGRQYYLEKHRHMNVREIHAHVPILLEDAELWLTVMDRTLSDLGHLGPKTERLRTTLRKVALLLVNDGKVPGA</sequence>
<evidence type="ECO:0000256" key="5">
    <source>
        <dbReference type="ARBA" id="ARBA00034496"/>
    </source>
</evidence>
<dbReference type="AlphaFoldDB" id="F7ZJH3"/>
<dbReference type="Pfam" id="PF01152">
    <property type="entry name" value="Bac_globin"/>
    <property type="match status" value="1"/>
</dbReference>
<dbReference type="Proteomes" id="UP000001353">
    <property type="component" value="Chromosome"/>
</dbReference>
<keyword evidence="4" id="KW-0408">Iron</keyword>
<dbReference type="EMBL" id="CP002623">
    <property type="protein sequence ID" value="AEI92605.1"/>
    <property type="molecule type" value="Genomic_DNA"/>
</dbReference>
<keyword evidence="7" id="KW-1185">Reference proteome</keyword>
<reference evidence="6 7" key="1">
    <citation type="journal article" date="2011" name="BMC Genomics">
        <title>Comparative genome analysis and genome-guided physiological analysis of Roseobacter litoralis.</title>
        <authorList>
            <person name="Kalhoefer D."/>
            <person name="Thole S."/>
            <person name="Voget S."/>
            <person name="Lehmann R."/>
            <person name="Liesegang H."/>
            <person name="Wollher A."/>
            <person name="Daniel R."/>
            <person name="Simon M."/>
            <person name="Brinkhoff T."/>
        </authorList>
    </citation>
    <scope>NUCLEOTIDE SEQUENCE [LARGE SCALE GENOMIC DNA]</scope>
    <source>
        <strain evidence="7">ATCC 49566 / DSM 6996 / JCM 21268 / NBRC 15278 / OCh 149</strain>
    </source>
</reference>
<keyword evidence="2" id="KW-0349">Heme</keyword>
<dbReference type="Gene3D" id="1.10.490.10">
    <property type="entry name" value="Globins"/>
    <property type="match status" value="1"/>
</dbReference>
<dbReference type="KEGG" id="rli:RLO149_c005770"/>
<dbReference type="CDD" id="cd14773">
    <property type="entry name" value="TrHb2_PhHbO-like_O"/>
    <property type="match status" value="1"/>
</dbReference>
<dbReference type="HOGENOM" id="CLU_103526_3_0_5"/>
<evidence type="ECO:0000313" key="6">
    <source>
        <dbReference type="EMBL" id="AEI92605.1"/>
    </source>
</evidence>
<gene>
    <name evidence="6" type="ordered locus">RLO149_c005770</name>
</gene>
<dbReference type="SUPFAM" id="SSF46458">
    <property type="entry name" value="Globin-like"/>
    <property type="match status" value="1"/>
</dbReference>
<dbReference type="OrthoDB" id="9790913at2"/>
<dbReference type="InterPro" id="IPR012292">
    <property type="entry name" value="Globin/Proto"/>
</dbReference>
<dbReference type="InterPro" id="IPR009050">
    <property type="entry name" value="Globin-like_sf"/>
</dbReference>
<dbReference type="PANTHER" id="PTHR47366">
    <property type="entry name" value="TWO-ON-TWO HEMOGLOBIN-3"/>
    <property type="match status" value="1"/>
</dbReference>
<dbReference type="eggNOG" id="COG2346">
    <property type="taxonomic scope" value="Bacteria"/>
</dbReference>
<name>F7ZJH3_ROSLO</name>
<dbReference type="InterPro" id="IPR001486">
    <property type="entry name" value="Hemoglobin_trunc"/>
</dbReference>
<accession>F7ZJH3</accession>
<comment type="similarity">
    <text evidence="5">Belongs to the truncated hemoglobin family. Group II subfamily.</text>
</comment>
<dbReference type="RefSeq" id="WP_013960546.1">
    <property type="nucleotide sequence ID" value="NC_015730.1"/>
</dbReference>
<evidence type="ECO:0000256" key="1">
    <source>
        <dbReference type="ARBA" id="ARBA00022448"/>
    </source>
</evidence>
<dbReference type="GO" id="GO:0046872">
    <property type="term" value="F:metal ion binding"/>
    <property type="evidence" value="ECO:0007669"/>
    <property type="project" value="UniProtKB-KW"/>
</dbReference>
<dbReference type="GO" id="GO:0020037">
    <property type="term" value="F:heme binding"/>
    <property type="evidence" value="ECO:0007669"/>
    <property type="project" value="InterPro"/>
</dbReference>
<proteinExistence type="inferred from homology"/>